<dbReference type="AlphaFoldDB" id="A0A0E0JMH8"/>
<sequence length="100" mass="10775">MGCHGELCPPPLSINAEAPTRDPRERGGAPFRPPKPIHSFANHAVRRVAAFAGRKGRREGEKGEAQPRSGTRAARRRWGGSGRGVGVGLISGLQERERES</sequence>
<feature type="compositionally biased region" description="Gly residues" evidence="1">
    <location>
        <begin position="79"/>
        <end position="89"/>
    </location>
</feature>
<keyword evidence="3" id="KW-1185">Reference proteome</keyword>
<feature type="region of interest" description="Disordered" evidence="1">
    <location>
        <begin position="1"/>
        <end position="100"/>
    </location>
</feature>
<name>A0A0E0JMH8_ORYPU</name>
<evidence type="ECO:0000313" key="2">
    <source>
        <dbReference type="EnsemblPlants" id="OPUNC01G26680.3"/>
    </source>
</evidence>
<dbReference type="Proteomes" id="UP000026962">
    <property type="component" value="Chromosome 1"/>
</dbReference>
<dbReference type="HOGENOM" id="CLU_2310673_0_0_1"/>
<reference evidence="2" key="2">
    <citation type="submission" date="2018-05" db="EMBL/GenBank/DDBJ databases">
        <title>OpunRS2 (Oryza punctata Reference Sequence Version 2).</title>
        <authorList>
            <person name="Zhang J."/>
            <person name="Kudrna D."/>
            <person name="Lee S."/>
            <person name="Talag J."/>
            <person name="Welchert J."/>
            <person name="Wing R.A."/>
        </authorList>
    </citation>
    <scope>NUCLEOTIDE SEQUENCE [LARGE SCALE GENOMIC DNA]</scope>
</reference>
<protein>
    <submittedName>
        <fullName evidence="2">Uncharacterized protein</fullName>
    </submittedName>
</protein>
<evidence type="ECO:0000256" key="1">
    <source>
        <dbReference type="SAM" id="MobiDB-lite"/>
    </source>
</evidence>
<accession>A0A0E0JMH8</accession>
<proteinExistence type="predicted"/>
<evidence type="ECO:0000313" key="3">
    <source>
        <dbReference type="Proteomes" id="UP000026962"/>
    </source>
</evidence>
<organism evidence="2">
    <name type="scientific">Oryza punctata</name>
    <name type="common">Red rice</name>
    <dbReference type="NCBI Taxonomy" id="4537"/>
    <lineage>
        <taxon>Eukaryota</taxon>
        <taxon>Viridiplantae</taxon>
        <taxon>Streptophyta</taxon>
        <taxon>Embryophyta</taxon>
        <taxon>Tracheophyta</taxon>
        <taxon>Spermatophyta</taxon>
        <taxon>Magnoliopsida</taxon>
        <taxon>Liliopsida</taxon>
        <taxon>Poales</taxon>
        <taxon>Poaceae</taxon>
        <taxon>BOP clade</taxon>
        <taxon>Oryzoideae</taxon>
        <taxon>Oryzeae</taxon>
        <taxon>Oryzinae</taxon>
        <taxon>Oryza</taxon>
    </lineage>
</organism>
<dbReference type="EnsemblPlants" id="OPUNC01G26680.3">
    <property type="protein sequence ID" value="OPUNC01G26680.3"/>
    <property type="gene ID" value="OPUNC01G26680"/>
</dbReference>
<reference evidence="2" key="1">
    <citation type="submission" date="2015-04" db="UniProtKB">
        <authorList>
            <consortium name="EnsemblPlants"/>
        </authorList>
    </citation>
    <scope>IDENTIFICATION</scope>
</reference>
<dbReference type="Gramene" id="OPUNC01G26680.3">
    <property type="protein sequence ID" value="OPUNC01G26680.3"/>
    <property type="gene ID" value="OPUNC01G26680"/>
</dbReference>